<proteinExistence type="predicted"/>
<dbReference type="EMBL" id="LBHB01000001">
    <property type="protein sequence ID" value="KLE35184.1"/>
    <property type="molecule type" value="Genomic_DNA"/>
</dbReference>
<evidence type="ECO:0000313" key="2">
    <source>
        <dbReference type="Proteomes" id="UP000053464"/>
    </source>
</evidence>
<reference evidence="1 2" key="1">
    <citation type="submission" date="2015-04" db="EMBL/GenBank/DDBJ databases">
        <title>The draft genome sequence of Erythrobacter luteus KA37.</title>
        <authorList>
            <person name="Zhuang L."/>
            <person name="Liu Y."/>
            <person name="Shao Z."/>
        </authorList>
    </citation>
    <scope>NUCLEOTIDE SEQUENCE [LARGE SCALE GENOMIC DNA]</scope>
    <source>
        <strain evidence="1 2">KA37</strain>
    </source>
</reference>
<dbReference type="Pfam" id="PF06078">
    <property type="entry name" value="DUF937"/>
    <property type="match status" value="1"/>
</dbReference>
<comment type="caution">
    <text evidence="1">The sequence shown here is derived from an EMBL/GenBank/DDBJ whole genome shotgun (WGS) entry which is preliminary data.</text>
</comment>
<dbReference type="PATRIC" id="fig|1581420.6.peg.303"/>
<dbReference type="OrthoDB" id="5526542at2"/>
<dbReference type="AlphaFoldDB" id="A0A0G9MXA3"/>
<dbReference type="RefSeq" id="WP_047002586.1">
    <property type="nucleotide sequence ID" value="NZ_LBHB01000001.1"/>
</dbReference>
<dbReference type="Proteomes" id="UP000053464">
    <property type="component" value="Unassembled WGS sequence"/>
</dbReference>
<evidence type="ECO:0008006" key="3">
    <source>
        <dbReference type="Google" id="ProtNLM"/>
    </source>
</evidence>
<dbReference type="InterPro" id="IPR009282">
    <property type="entry name" value="DUF937"/>
</dbReference>
<sequence length="176" mass="16719">MSLAQALQQSGAIDAMARELGVDQNTARMGANALLPAIVAGMGRSSAGGMGGGAADPLGGLGSILGGALGGGMGGGLLEAVLGGSPTPVNQGNDILGEIFGNKDVSRSVTSEAAQSTGISQDLLKRMLPILAMAALGYLAQRGRAGTAGGGGAAAPAGPDLGGILGSIVGGLAGRR</sequence>
<keyword evidence="2" id="KW-1185">Reference proteome</keyword>
<organism evidence="1 2">
    <name type="scientific">Aurantiacibacter luteus</name>
    <dbReference type="NCBI Taxonomy" id="1581420"/>
    <lineage>
        <taxon>Bacteria</taxon>
        <taxon>Pseudomonadati</taxon>
        <taxon>Pseudomonadota</taxon>
        <taxon>Alphaproteobacteria</taxon>
        <taxon>Sphingomonadales</taxon>
        <taxon>Erythrobacteraceae</taxon>
        <taxon>Aurantiacibacter</taxon>
    </lineage>
</organism>
<accession>A0A0G9MXA3</accession>
<name>A0A0G9MXA3_9SPHN</name>
<dbReference type="STRING" id="1581420.AAW00_01505"/>
<protein>
    <recommendedName>
        <fullName evidence="3">DUF937 domain-containing protein</fullName>
    </recommendedName>
</protein>
<gene>
    <name evidence="1" type="ORF">AAW00_01505</name>
</gene>
<evidence type="ECO:0000313" key="1">
    <source>
        <dbReference type="EMBL" id="KLE35184.1"/>
    </source>
</evidence>